<dbReference type="SUPFAM" id="SSF64356">
    <property type="entry name" value="SNARE-like"/>
    <property type="match status" value="1"/>
</dbReference>
<comment type="similarity">
    <text evidence="1">Belongs to the synaptobrevin family.</text>
</comment>
<feature type="domain" description="V-SNARE coiled-coil homology" evidence="12">
    <location>
        <begin position="128"/>
        <end position="188"/>
    </location>
</feature>
<dbReference type="GO" id="GO:0016192">
    <property type="term" value="P:vesicle-mediated transport"/>
    <property type="evidence" value="ECO:0007669"/>
    <property type="project" value="InterPro"/>
</dbReference>
<evidence type="ECO:0000313" key="13">
    <source>
        <dbReference type="EMBL" id="GBF87977.1"/>
    </source>
</evidence>
<comment type="subcellular location">
    <subcellularLocation>
        <location evidence="8">Endomembrane system</location>
        <topology evidence="8">Single-pass type IV membrane protein</topology>
    </subcellularLocation>
</comment>
<accession>A0A2V0NSS5</accession>
<comment type="function">
    <text evidence="7">Involved in the targeting and/or fusion of transport vesicles to their target membrane.</text>
</comment>
<dbReference type="PROSITE" id="PS50892">
    <property type="entry name" value="V_SNARE"/>
    <property type="match status" value="1"/>
</dbReference>
<dbReference type="AlphaFoldDB" id="A0A2V0NSS5"/>
<dbReference type="PANTHER" id="PTHR21136:SF168">
    <property type="entry name" value="VESICLE-ASSOCIATED MEMBRANE PROTEIN 9"/>
    <property type="match status" value="1"/>
</dbReference>
<feature type="transmembrane region" description="Helical" evidence="10">
    <location>
        <begin position="194"/>
        <end position="214"/>
    </location>
</feature>
<dbReference type="PANTHER" id="PTHR21136">
    <property type="entry name" value="SNARE PROTEINS"/>
    <property type="match status" value="1"/>
</dbReference>
<dbReference type="InParanoid" id="A0A2V0NSS5"/>
<dbReference type="SMART" id="SM01270">
    <property type="entry name" value="Longin"/>
    <property type="match status" value="1"/>
</dbReference>
<evidence type="ECO:0000256" key="7">
    <source>
        <dbReference type="ARBA" id="ARBA00037493"/>
    </source>
</evidence>
<dbReference type="STRING" id="307507.A0A2V0NSS5"/>
<dbReference type="InterPro" id="IPR042855">
    <property type="entry name" value="V_SNARE_CC"/>
</dbReference>
<evidence type="ECO:0000256" key="8">
    <source>
        <dbReference type="ARBA" id="ARBA00046280"/>
    </source>
</evidence>
<dbReference type="Gene3D" id="3.30.450.50">
    <property type="entry name" value="Longin domain"/>
    <property type="match status" value="1"/>
</dbReference>
<evidence type="ECO:0000256" key="9">
    <source>
        <dbReference type="PROSITE-ProRule" id="PRU00290"/>
    </source>
</evidence>
<name>A0A2V0NSS5_9CHLO</name>
<feature type="domain" description="Longin" evidence="11">
    <location>
        <begin position="7"/>
        <end position="112"/>
    </location>
</feature>
<evidence type="ECO:0000256" key="2">
    <source>
        <dbReference type="ARBA" id="ARBA00022448"/>
    </source>
</evidence>
<evidence type="ECO:0000256" key="1">
    <source>
        <dbReference type="ARBA" id="ARBA00008025"/>
    </source>
</evidence>
<dbReference type="GO" id="GO:0012505">
    <property type="term" value="C:endomembrane system"/>
    <property type="evidence" value="ECO:0007669"/>
    <property type="project" value="UniProtKB-SubCell"/>
</dbReference>
<keyword evidence="5 10" id="KW-1133">Transmembrane helix</keyword>
<evidence type="ECO:0000313" key="14">
    <source>
        <dbReference type="Proteomes" id="UP000247498"/>
    </source>
</evidence>
<dbReference type="InterPro" id="IPR001388">
    <property type="entry name" value="Synaptobrevin-like"/>
</dbReference>
<proteinExistence type="inferred from homology"/>
<comment type="caution">
    <text evidence="13">The sequence shown here is derived from an EMBL/GenBank/DDBJ whole genome shotgun (WGS) entry which is preliminary data.</text>
</comment>
<dbReference type="EMBL" id="BDRX01000003">
    <property type="protein sequence ID" value="GBF87977.1"/>
    <property type="molecule type" value="Genomic_DNA"/>
</dbReference>
<keyword evidence="2" id="KW-0813">Transport</keyword>
<gene>
    <name evidence="13" type="ORF">Rsub_00689</name>
</gene>
<dbReference type="GO" id="GO:0005737">
    <property type="term" value="C:cytoplasm"/>
    <property type="evidence" value="ECO:0007669"/>
    <property type="project" value="UniProtKB-ARBA"/>
</dbReference>
<reference evidence="13 14" key="1">
    <citation type="journal article" date="2018" name="Sci. Rep.">
        <title>Raphidocelis subcapitata (=Pseudokirchneriella subcapitata) provides an insight into genome evolution and environmental adaptations in the Sphaeropleales.</title>
        <authorList>
            <person name="Suzuki S."/>
            <person name="Yamaguchi H."/>
            <person name="Nakajima N."/>
            <person name="Kawachi M."/>
        </authorList>
    </citation>
    <scope>NUCLEOTIDE SEQUENCE [LARGE SCALE GENOMIC DNA]</scope>
    <source>
        <strain evidence="13 14">NIES-35</strain>
    </source>
</reference>
<dbReference type="Pfam" id="PF00957">
    <property type="entry name" value="Synaptobrevin"/>
    <property type="match status" value="1"/>
</dbReference>
<dbReference type="GO" id="GO:0015031">
    <property type="term" value="P:protein transport"/>
    <property type="evidence" value="ECO:0007669"/>
    <property type="project" value="UniProtKB-KW"/>
</dbReference>
<keyword evidence="6 10" id="KW-0472">Membrane</keyword>
<dbReference type="Proteomes" id="UP000247498">
    <property type="component" value="Unassembled WGS sequence"/>
</dbReference>
<dbReference type="Pfam" id="PF13774">
    <property type="entry name" value="Longin"/>
    <property type="match status" value="1"/>
</dbReference>
<sequence length="233" mass="25335">MPLIYSFVARRDGTVVAEHAPHKGNSAQVASECLQHVIASSDPKMTITCDKHTFNFLKSGEWIFLGVADEAFGRQVPFAYLDRISEAWAAGPANKARSAAAHSFDRSFGPRMKDAMEQLNSSPETVSKVAAVQKQVEDVKSVMVENIEQVLARGDRIQLLVDRTEDLQAQAQQFQKQGRQLRTTMWWGNVKVKAAIAAIILLVLAAIVLAACFSGGGNRCSSKKAPPAESPAP</sequence>
<evidence type="ECO:0000256" key="5">
    <source>
        <dbReference type="ARBA" id="ARBA00022989"/>
    </source>
</evidence>
<dbReference type="InterPro" id="IPR051097">
    <property type="entry name" value="Synaptobrevin-like_transport"/>
</dbReference>
<dbReference type="InterPro" id="IPR011012">
    <property type="entry name" value="Longin-like_dom_sf"/>
</dbReference>
<dbReference type="OrthoDB" id="248747at2759"/>
<keyword evidence="3 10" id="KW-0812">Transmembrane</keyword>
<evidence type="ECO:0000256" key="10">
    <source>
        <dbReference type="SAM" id="Phobius"/>
    </source>
</evidence>
<organism evidence="13 14">
    <name type="scientific">Raphidocelis subcapitata</name>
    <dbReference type="NCBI Taxonomy" id="307507"/>
    <lineage>
        <taxon>Eukaryota</taxon>
        <taxon>Viridiplantae</taxon>
        <taxon>Chlorophyta</taxon>
        <taxon>core chlorophytes</taxon>
        <taxon>Chlorophyceae</taxon>
        <taxon>CS clade</taxon>
        <taxon>Sphaeropleales</taxon>
        <taxon>Selenastraceae</taxon>
        <taxon>Raphidocelis</taxon>
    </lineage>
</organism>
<evidence type="ECO:0000256" key="4">
    <source>
        <dbReference type="ARBA" id="ARBA00022927"/>
    </source>
</evidence>
<evidence type="ECO:0000256" key="6">
    <source>
        <dbReference type="ARBA" id="ARBA00023136"/>
    </source>
</evidence>
<evidence type="ECO:0000256" key="3">
    <source>
        <dbReference type="ARBA" id="ARBA00022692"/>
    </source>
</evidence>
<dbReference type="GO" id="GO:0016020">
    <property type="term" value="C:membrane"/>
    <property type="evidence" value="ECO:0007669"/>
    <property type="project" value="InterPro"/>
</dbReference>
<dbReference type="PROSITE" id="PS50859">
    <property type="entry name" value="LONGIN"/>
    <property type="match status" value="1"/>
</dbReference>
<keyword evidence="4" id="KW-0653">Protein transport</keyword>
<evidence type="ECO:0000259" key="11">
    <source>
        <dbReference type="PROSITE" id="PS50859"/>
    </source>
</evidence>
<dbReference type="CDD" id="cd14824">
    <property type="entry name" value="Longin"/>
    <property type="match status" value="1"/>
</dbReference>
<protein>
    <submittedName>
        <fullName evidence="13">Uncharacterized protein</fullName>
    </submittedName>
</protein>
<keyword evidence="14" id="KW-1185">Reference proteome</keyword>
<dbReference type="FunFam" id="1.20.5.110:FF:000004">
    <property type="entry name" value="Vesicle-associated membrane protein 7"/>
    <property type="match status" value="1"/>
</dbReference>
<dbReference type="Gene3D" id="1.20.5.110">
    <property type="match status" value="1"/>
</dbReference>
<keyword evidence="9" id="KW-0175">Coiled coil</keyword>
<dbReference type="InterPro" id="IPR010908">
    <property type="entry name" value="Longin_dom"/>
</dbReference>
<dbReference type="FunCoup" id="A0A2V0NSS5">
    <property type="interactions" value="1020"/>
</dbReference>
<dbReference type="PRINTS" id="PR00219">
    <property type="entry name" value="SYNAPTOBREVN"/>
</dbReference>
<evidence type="ECO:0000259" key="12">
    <source>
        <dbReference type="PROSITE" id="PS50892"/>
    </source>
</evidence>
<dbReference type="SUPFAM" id="SSF58038">
    <property type="entry name" value="SNARE fusion complex"/>
    <property type="match status" value="1"/>
</dbReference>